<keyword evidence="2" id="KW-1185">Reference proteome</keyword>
<dbReference type="EMBL" id="JADEWF010000084">
    <property type="protein sequence ID" value="MBE9220697.1"/>
    <property type="molecule type" value="Genomic_DNA"/>
</dbReference>
<protein>
    <submittedName>
        <fullName evidence="1">Transposase</fullName>
    </submittedName>
</protein>
<evidence type="ECO:0000313" key="1">
    <source>
        <dbReference type="EMBL" id="MBE9220697.1"/>
    </source>
</evidence>
<dbReference type="Proteomes" id="UP000597867">
    <property type="component" value="Unassembled WGS sequence"/>
</dbReference>
<evidence type="ECO:0000313" key="2">
    <source>
        <dbReference type="Proteomes" id="UP000597867"/>
    </source>
</evidence>
<gene>
    <name evidence="1" type="ORF">IQ222_18345</name>
</gene>
<accession>A0ACC5Q7A4</accession>
<comment type="caution">
    <text evidence="1">The sequence shown here is derived from an EMBL/GenBank/DDBJ whole genome shotgun (WGS) entry which is preliminary data.</text>
</comment>
<reference evidence="1" key="1">
    <citation type="submission" date="2020-10" db="EMBL/GenBank/DDBJ databases">
        <authorList>
            <person name="Castelo-Branco R."/>
            <person name="Eusebio N."/>
            <person name="Adriana R."/>
            <person name="Vieira A."/>
            <person name="Brugerolle De Fraissinette N."/>
            <person name="Rezende De Castro R."/>
            <person name="Schneider M.P."/>
            <person name="Vasconcelos V."/>
            <person name="Leao P.N."/>
        </authorList>
    </citation>
    <scope>NUCLEOTIDE SEQUENCE</scope>
    <source>
        <strain evidence="1">LEGE 04289</strain>
    </source>
</reference>
<proteinExistence type="predicted"/>
<organism evidence="1 2">
    <name type="scientific">Dolichospermum flos-aquae LEGE 04289</name>
    <dbReference type="NCBI Taxonomy" id="1828708"/>
    <lineage>
        <taxon>Bacteria</taxon>
        <taxon>Bacillati</taxon>
        <taxon>Cyanobacteriota</taxon>
        <taxon>Cyanophyceae</taxon>
        <taxon>Nostocales</taxon>
        <taxon>Aphanizomenonaceae</taxon>
        <taxon>Dolichospermum</taxon>
    </lineage>
</organism>
<name>A0ACC5Q7A4_DOLFA</name>
<sequence length="81" mass="8864">QNCSNCGEIVRKSLSVRTHVCKCGCILDRDHNAAINILTKALKQTGYHLSTVGRTETNNACGEMTLHSDLVTIETRIPVPL</sequence>
<feature type="non-terminal residue" evidence="1">
    <location>
        <position position="1"/>
    </location>
</feature>